<dbReference type="SUPFAM" id="SSF50494">
    <property type="entry name" value="Trypsin-like serine proteases"/>
    <property type="match status" value="1"/>
</dbReference>
<dbReference type="EC" id="3.4.21.-" evidence="6"/>
<evidence type="ECO:0000256" key="1">
    <source>
        <dbReference type="ARBA" id="ARBA00008764"/>
    </source>
</evidence>
<dbReference type="EMBL" id="JANUXY010000002">
    <property type="protein sequence ID" value="MCS4485756.1"/>
    <property type="molecule type" value="Genomic_DNA"/>
</dbReference>
<evidence type="ECO:0000313" key="9">
    <source>
        <dbReference type="Proteomes" id="UP001205609"/>
    </source>
</evidence>
<evidence type="ECO:0000256" key="2">
    <source>
        <dbReference type="ARBA" id="ARBA00022670"/>
    </source>
</evidence>
<protein>
    <recommendedName>
        <fullName evidence="6">Serine protease</fullName>
        <ecNumber evidence="6">3.4.21.-</ecNumber>
    </recommendedName>
</protein>
<organism evidence="8 9">
    <name type="scientific">Staphylococcus americanisciuri</name>
    <dbReference type="NCBI Taxonomy" id="2973940"/>
    <lineage>
        <taxon>Bacteria</taxon>
        <taxon>Bacillati</taxon>
        <taxon>Bacillota</taxon>
        <taxon>Bacilli</taxon>
        <taxon>Bacillales</taxon>
        <taxon>Staphylococcaceae</taxon>
        <taxon>Staphylococcus</taxon>
    </lineage>
</organism>
<keyword evidence="2 6" id="KW-0645">Protease</keyword>
<feature type="region of interest" description="Disordered" evidence="7">
    <location>
        <begin position="113"/>
        <end position="139"/>
    </location>
</feature>
<evidence type="ECO:0000256" key="7">
    <source>
        <dbReference type="SAM" id="MobiDB-lite"/>
    </source>
</evidence>
<reference evidence="8 9" key="1">
    <citation type="journal article" date="2023" name="Int. J. Syst. Evol. Microbiol.">
        <title>Streptococcus sciuri sp. nov., Staphylococcus marylandisciuri sp. nov. and Staphylococcus americanisciuri sp. nov., isolated from faeces of eastern grey squirrel (Sciurus carolinensis).</title>
        <authorList>
            <person name="Volokhov D.V."/>
            <person name="Zagorodnyaya T.A."/>
            <person name="Furtak V.A."/>
            <person name="Nattanmai G."/>
            <person name="Randall L."/>
            <person name="Jose S."/>
            <person name="Gao Y."/>
            <person name="Eisenberg T."/>
            <person name="Delmonte P."/>
            <person name="Blom J."/>
            <person name="Mitchell K.K."/>
        </authorList>
    </citation>
    <scope>NUCLEOTIDE SEQUENCE [LARGE SCALE GENOMIC DNA]</scope>
    <source>
        <strain evidence="8 9">GRT3</strain>
    </source>
</reference>
<dbReference type="PRINTS" id="PR00839">
    <property type="entry name" value="V8PROTEASE"/>
</dbReference>
<evidence type="ECO:0000313" key="8">
    <source>
        <dbReference type="EMBL" id="MCS4485756.1"/>
    </source>
</evidence>
<proteinExistence type="inferred from homology"/>
<evidence type="ECO:0000256" key="3">
    <source>
        <dbReference type="ARBA" id="ARBA00022729"/>
    </source>
</evidence>
<keyword evidence="4 6" id="KW-0378">Hydrolase</keyword>
<accession>A0ABT2F0G7</accession>
<dbReference type="InterPro" id="IPR043504">
    <property type="entry name" value="Peptidase_S1_PA_chymotrypsin"/>
</dbReference>
<sequence>MIGDLIKPYVIKPFDKSMLGKKVYSQGYPIEKNEKTKNQWYADGTLIQVQDQGTIEYSMHNSEGQSGEPVFLDKTEAIIAVHTYGLRGNDYGTLGTLITPELHAWINSFLEKEPPVESNQTESQDEGGVAPPERDEEAT</sequence>
<keyword evidence="9" id="KW-1185">Reference proteome</keyword>
<name>A0ABT2F0G7_9STAP</name>
<dbReference type="InterPro" id="IPR009003">
    <property type="entry name" value="Peptidase_S1_PA"/>
</dbReference>
<dbReference type="Gene3D" id="2.40.10.10">
    <property type="entry name" value="Trypsin-like serine proteases"/>
    <property type="match status" value="1"/>
</dbReference>
<evidence type="ECO:0000256" key="6">
    <source>
        <dbReference type="RuleBase" id="RU004296"/>
    </source>
</evidence>
<keyword evidence="5 6" id="KW-0720">Serine protease</keyword>
<dbReference type="InterPro" id="IPR008256">
    <property type="entry name" value="Peptidase_S1B"/>
</dbReference>
<dbReference type="Proteomes" id="UP001205609">
    <property type="component" value="Unassembled WGS sequence"/>
</dbReference>
<evidence type="ECO:0000256" key="4">
    <source>
        <dbReference type="ARBA" id="ARBA00022801"/>
    </source>
</evidence>
<dbReference type="RefSeq" id="WP_259198371.1">
    <property type="nucleotide sequence ID" value="NZ_JANUXY010000002.1"/>
</dbReference>
<keyword evidence="3" id="KW-0732">Signal</keyword>
<comment type="caution">
    <text evidence="8">The sequence shown here is derived from an EMBL/GenBank/DDBJ whole genome shotgun (WGS) entry which is preliminary data.</text>
</comment>
<gene>
    <name evidence="8" type="ORF">NXS11_02480</name>
</gene>
<evidence type="ECO:0000256" key="5">
    <source>
        <dbReference type="ARBA" id="ARBA00022825"/>
    </source>
</evidence>
<comment type="similarity">
    <text evidence="1 6">Belongs to the peptidase S1B family.</text>
</comment>